<dbReference type="Pfam" id="PF00069">
    <property type="entry name" value="Pkinase"/>
    <property type="match status" value="1"/>
</dbReference>
<dbReference type="SUPFAM" id="SSF56112">
    <property type="entry name" value="Protein kinase-like (PK-like)"/>
    <property type="match status" value="1"/>
</dbReference>
<keyword evidence="17" id="KW-1185">Reference proteome</keyword>
<reference evidence="16 17" key="1">
    <citation type="submission" date="2016-11" db="EMBL/GenBank/DDBJ databases">
        <title>The macronuclear genome of Stentor coeruleus: a giant cell with tiny introns.</title>
        <authorList>
            <person name="Slabodnick M."/>
            <person name="Ruby J.G."/>
            <person name="Reiff S.B."/>
            <person name="Swart E.C."/>
            <person name="Gosai S."/>
            <person name="Prabakaran S."/>
            <person name="Witkowska E."/>
            <person name="Larue G.E."/>
            <person name="Fisher S."/>
            <person name="Freeman R.M."/>
            <person name="Gunawardena J."/>
            <person name="Chu W."/>
            <person name="Stover N.A."/>
            <person name="Gregory B.D."/>
            <person name="Nowacki M."/>
            <person name="Derisi J."/>
            <person name="Roy S.W."/>
            <person name="Marshall W.F."/>
            <person name="Sood P."/>
        </authorList>
    </citation>
    <scope>NUCLEOTIDE SEQUENCE [LARGE SCALE GENOMIC DNA]</scope>
    <source>
        <strain evidence="16">WM001</strain>
    </source>
</reference>
<dbReference type="InterPro" id="IPR008271">
    <property type="entry name" value="Ser/Thr_kinase_AS"/>
</dbReference>
<organism evidence="16 17">
    <name type="scientific">Stentor coeruleus</name>
    <dbReference type="NCBI Taxonomy" id="5963"/>
    <lineage>
        <taxon>Eukaryota</taxon>
        <taxon>Sar</taxon>
        <taxon>Alveolata</taxon>
        <taxon>Ciliophora</taxon>
        <taxon>Postciliodesmatophora</taxon>
        <taxon>Heterotrichea</taxon>
        <taxon>Heterotrichida</taxon>
        <taxon>Stentoridae</taxon>
        <taxon>Stentor</taxon>
    </lineage>
</organism>
<evidence type="ECO:0000256" key="10">
    <source>
        <dbReference type="ARBA" id="ARBA00022837"/>
    </source>
</evidence>
<keyword evidence="11" id="KW-0067">ATP-binding</keyword>
<dbReference type="SMART" id="SM00220">
    <property type="entry name" value="S_TKc"/>
    <property type="match status" value="1"/>
</dbReference>
<comment type="similarity">
    <text evidence="12">Belongs to the protein kinase superfamily. Ser/Thr protein kinase family. CDPK subfamily.</text>
</comment>
<evidence type="ECO:0000256" key="5">
    <source>
        <dbReference type="ARBA" id="ARBA00022679"/>
    </source>
</evidence>
<dbReference type="Gene3D" id="1.10.510.10">
    <property type="entry name" value="Transferase(Phosphotransferase) domain 1"/>
    <property type="match status" value="1"/>
</dbReference>
<dbReference type="EC" id="2.7.11.1" evidence="3"/>
<evidence type="ECO:0000259" key="15">
    <source>
        <dbReference type="PROSITE" id="PS50011"/>
    </source>
</evidence>
<evidence type="ECO:0000256" key="11">
    <source>
        <dbReference type="ARBA" id="ARBA00022840"/>
    </source>
</evidence>
<keyword evidence="9" id="KW-0418">Kinase</keyword>
<dbReference type="GO" id="GO:0004674">
    <property type="term" value="F:protein serine/threonine kinase activity"/>
    <property type="evidence" value="ECO:0007669"/>
    <property type="project" value="UniProtKB-KW"/>
</dbReference>
<dbReference type="PANTHER" id="PTHR24347">
    <property type="entry name" value="SERINE/THREONINE-PROTEIN KINASE"/>
    <property type="match status" value="1"/>
</dbReference>
<evidence type="ECO:0000256" key="9">
    <source>
        <dbReference type="ARBA" id="ARBA00022777"/>
    </source>
</evidence>
<feature type="domain" description="Protein kinase" evidence="15">
    <location>
        <begin position="134"/>
        <end position="390"/>
    </location>
</feature>
<evidence type="ECO:0000256" key="12">
    <source>
        <dbReference type="ARBA" id="ARBA00024334"/>
    </source>
</evidence>
<comment type="subunit">
    <text evidence="2">Monomer.</text>
</comment>
<keyword evidence="8" id="KW-0547">Nucleotide-binding</keyword>
<dbReference type="GO" id="GO:0005524">
    <property type="term" value="F:ATP binding"/>
    <property type="evidence" value="ECO:0007669"/>
    <property type="project" value="UniProtKB-KW"/>
</dbReference>
<evidence type="ECO:0000256" key="14">
    <source>
        <dbReference type="ARBA" id="ARBA00048679"/>
    </source>
</evidence>
<dbReference type="OrthoDB" id="541276at2759"/>
<dbReference type="PROSITE" id="PS50011">
    <property type="entry name" value="PROTEIN_KINASE_DOM"/>
    <property type="match status" value="1"/>
</dbReference>
<evidence type="ECO:0000256" key="1">
    <source>
        <dbReference type="ARBA" id="ARBA00001946"/>
    </source>
</evidence>
<proteinExistence type="inferred from homology"/>
<sequence length="429" mass="49037">MSVFDLLYNNSKASDDLWKEYTSANIKIGLNPVIKKGNLVFSYKNEPAKSREVFLTTSYMYYISDQGSIIKASLKWRLIESFYEESSAGDKQFGFSVFAGSKRYDFYTRTSDGLNHWLSQLSNVAIMADFDSEYVCIKQIDAGQYGEVFLCQDLITKEYYAVKKINKNLFSNPKALKFLYNEIGIMRKLDHENIVKLYKVYEDNGFVYMIMEYCPHGNLLKRINQCKVFTERESMVFIKNLLETLEYLHDKGIIHRDLKPENILMASKNSIYTFKIADFGLSCYLDASEKTCSGSPGYMAPEILRGINYSTKADIFSAGVIAHILLTGISPFMAKSSQKVIEKNARCRIMFNLPSFRRLSIMAIEFLQELLCADPASRPSADQAMKNDWLKIRKCSDSDATTATLAKNDCFNYRDLGNFSIGIDKCVKN</sequence>
<comment type="catalytic activity">
    <reaction evidence="13">
        <text>L-threonyl-[protein] + ATP = O-phospho-L-threonyl-[protein] + ADP + H(+)</text>
        <dbReference type="Rhea" id="RHEA:46608"/>
        <dbReference type="Rhea" id="RHEA-COMP:11060"/>
        <dbReference type="Rhea" id="RHEA-COMP:11605"/>
        <dbReference type="ChEBI" id="CHEBI:15378"/>
        <dbReference type="ChEBI" id="CHEBI:30013"/>
        <dbReference type="ChEBI" id="CHEBI:30616"/>
        <dbReference type="ChEBI" id="CHEBI:61977"/>
        <dbReference type="ChEBI" id="CHEBI:456216"/>
        <dbReference type="EC" id="2.7.11.1"/>
    </reaction>
</comment>
<dbReference type="Proteomes" id="UP000187209">
    <property type="component" value="Unassembled WGS sequence"/>
</dbReference>
<keyword evidence="6" id="KW-0479">Metal-binding</keyword>
<dbReference type="EMBL" id="MPUH01000525">
    <property type="protein sequence ID" value="OMJ78370.1"/>
    <property type="molecule type" value="Genomic_DNA"/>
</dbReference>
<dbReference type="InterPro" id="IPR011009">
    <property type="entry name" value="Kinase-like_dom_sf"/>
</dbReference>
<dbReference type="FunFam" id="3.30.200.20:FF:000315">
    <property type="entry name" value="Calcium-dependent protein kinase 3"/>
    <property type="match status" value="1"/>
</dbReference>
<evidence type="ECO:0000256" key="7">
    <source>
        <dbReference type="ARBA" id="ARBA00022737"/>
    </source>
</evidence>
<protein>
    <recommendedName>
        <fullName evidence="3">non-specific serine/threonine protein kinase</fullName>
        <ecNumber evidence="3">2.7.11.1</ecNumber>
    </recommendedName>
</protein>
<comment type="catalytic activity">
    <reaction evidence="14">
        <text>L-seryl-[protein] + ATP = O-phospho-L-seryl-[protein] + ADP + H(+)</text>
        <dbReference type="Rhea" id="RHEA:17989"/>
        <dbReference type="Rhea" id="RHEA-COMP:9863"/>
        <dbReference type="Rhea" id="RHEA-COMP:11604"/>
        <dbReference type="ChEBI" id="CHEBI:15378"/>
        <dbReference type="ChEBI" id="CHEBI:29999"/>
        <dbReference type="ChEBI" id="CHEBI:30616"/>
        <dbReference type="ChEBI" id="CHEBI:83421"/>
        <dbReference type="ChEBI" id="CHEBI:456216"/>
        <dbReference type="EC" id="2.7.11.1"/>
    </reaction>
</comment>
<dbReference type="InterPro" id="IPR000719">
    <property type="entry name" value="Prot_kinase_dom"/>
</dbReference>
<name>A0A1R2BNV3_9CILI</name>
<keyword evidence="10" id="KW-0106">Calcium</keyword>
<dbReference type="PROSITE" id="PS00108">
    <property type="entry name" value="PROTEIN_KINASE_ST"/>
    <property type="match status" value="1"/>
</dbReference>
<keyword evidence="7" id="KW-0677">Repeat</keyword>
<evidence type="ECO:0000256" key="2">
    <source>
        <dbReference type="ARBA" id="ARBA00011245"/>
    </source>
</evidence>
<dbReference type="CDD" id="cd05117">
    <property type="entry name" value="STKc_CAMK"/>
    <property type="match status" value="1"/>
</dbReference>
<evidence type="ECO:0000256" key="13">
    <source>
        <dbReference type="ARBA" id="ARBA00047899"/>
    </source>
</evidence>
<dbReference type="FunFam" id="1.10.510.10:FF:000571">
    <property type="entry name" value="Maternal embryonic leucine zipper kinase"/>
    <property type="match status" value="1"/>
</dbReference>
<evidence type="ECO:0000256" key="4">
    <source>
        <dbReference type="ARBA" id="ARBA00022527"/>
    </source>
</evidence>
<comment type="cofactor">
    <cofactor evidence="1">
        <name>Mg(2+)</name>
        <dbReference type="ChEBI" id="CHEBI:18420"/>
    </cofactor>
</comment>
<gene>
    <name evidence="16" type="ORF">SteCoe_21854</name>
</gene>
<evidence type="ECO:0000313" key="17">
    <source>
        <dbReference type="Proteomes" id="UP000187209"/>
    </source>
</evidence>
<evidence type="ECO:0000256" key="6">
    <source>
        <dbReference type="ARBA" id="ARBA00022723"/>
    </source>
</evidence>
<evidence type="ECO:0000256" key="8">
    <source>
        <dbReference type="ARBA" id="ARBA00022741"/>
    </source>
</evidence>
<dbReference type="GO" id="GO:0046872">
    <property type="term" value="F:metal ion binding"/>
    <property type="evidence" value="ECO:0007669"/>
    <property type="project" value="UniProtKB-KW"/>
</dbReference>
<dbReference type="AlphaFoldDB" id="A0A1R2BNV3"/>
<evidence type="ECO:0000256" key="3">
    <source>
        <dbReference type="ARBA" id="ARBA00012513"/>
    </source>
</evidence>
<comment type="caution">
    <text evidence="16">The sequence shown here is derived from an EMBL/GenBank/DDBJ whole genome shotgun (WGS) entry which is preliminary data.</text>
</comment>
<dbReference type="SUPFAM" id="SSF50729">
    <property type="entry name" value="PH domain-like"/>
    <property type="match status" value="1"/>
</dbReference>
<keyword evidence="4" id="KW-0723">Serine/threonine-protein kinase</keyword>
<evidence type="ECO:0000313" key="16">
    <source>
        <dbReference type="EMBL" id="OMJ78370.1"/>
    </source>
</evidence>
<accession>A0A1R2BNV3</accession>
<keyword evidence="5" id="KW-0808">Transferase</keyword>